<organism evidence="3 4">
    <name type="scientific">Candidatus Kaiserbacteria bacterium RIFCSPHIGHO2_01_FULL_48_10</name>
    <dbReference type="NCBI Taxonomy" id="1798476"/>
    <lineage>
        <taxon>Bacteria</taxon>
        <taxon>Candidatus Kaiseribacteriota</taxon>
    </lineage>
</organism>
<comment type="caution">
    <text evidence="3">The sequence shown here is derived from an EMBL/GenBank/DDBJ whole genome shotgun (WGS) entry which is preliminary data.</text>
</comment>
<dbReference type="Proteomes" id="UP000178249">
    <property type="component" value="Unassembled WGS sequence"/>
</dbReference>
<evidence type="ECO:0000256" key="1">
    <source>
        <dbReference type="ARBA" id="ARBA00022723"/>
    </source>
</evidence>
<evidence type="ECO:0008006" key="5">
    <source>
        <dbReference type="Google" id="ProtNLM"/>
    </source>
</evidence>
<dbReference type="SUPFAM" id="SSF51366">
    <property type="entry name" value="Ribulose-phoshate binding barrel"/>
    <property type="match status" value="1"/>
</dbReference>
<dbReference type="Gene3D" id="3.20.20.70">
    <property type="entry name" value="Aldolase class I"/>
    <property type="match status" value="1"/>
</dbReference>
<dbReference type="AlphaFoldDB" id="A0A1F6C361"/>
<gene>
    <name evidence="3" type="ORF">A2841_03345</name>
</gene>
<reference evidence="3 4" key="1">
    <citation type="journal article" date="2016" name="Nat. Commun.">
        <title>Thousands of microbial genomes shed light on interconnected biogeochemical processes in an aquifer system.</title>
        <authorList>
            <person name="Anantharaman K."/>
            <person name="Brown C.T."/>
            <person name="Hug L.A."/>
            <person name="Sharon I."/>
            <person name="Castelle C.J."/>
            <person name="Probst A.J."/>
            <person name="Thomas B.C."/>
            <person name="Singh A."/>
            <person name="Wilkins M.J."/>
            <person name="Karaoz U."/>
            <person name="Brodie E.L."/>
            <person name="Williams K.H."/>
            <person name="Hubbard S.S."/>
            <person name="Banfield J.F."/>
        </authorList>
    </citation>
    <scope>NUCLEOTIDE SEQUENCE [LARGE SCALE GENOMIC DNA]</scope>
</reference>
<sequence length="223" mass="24657">MSEIIPAILAASLEEVRANLEKVRGAARWAQLDVCDGFFVPARTWPMNPSDRTSFEQMVKGETGLPFWEDFNFDIDLMVQNPEKVIPQWVSAGASRIAIHIEAKHDYAACRAALGDATEFGIALVNDTPLSRLEPLRDSFDYMQLMGIAVVGKQGQPFDERVLARIQEAKKLFPDVTIQIDGAVNGETAPRLIEAGATRLVCGSYILRAEDPKAVIKELQQLS</sequence>
<keyword evidence="1" id="KW-0479">Metal-binding</keyword>
<dbReference type="InterPro" id="IPR013785">
    <property type="entry name" value="Aldolase_TIM"/>
</dbReference>
<evidence type="ECO:0000313" key="3">
    <source>
        <dbReference type="EMBL" id="OGG43646.1"/>
    </source>
</evidence>
<dbReference type="Pfam" id="PF00834">
    <property type="entry name" value="Ribul_P_3_epim"/>
    <property type="match status" value="1"/>
</dbReference>
<accession>A0A1F6C361</accession>
<dbReference type="PANTHER" id="PTHR11749">
    <property type="entry name" value="RIBULOSE-5-PHOSPHATE-3-EPIMERASE"/>
    <property type="match status" value="1"/>
</dbReference>
<dbReference type="GO" id="GO:0016857">
    <property type="term" value="F:racemase and epimerase activity, acting on carbohydrates and derivatives"/>
    <property type="evidence" value="ECO:0007669"/>
    <property type="project" value="InterPro"/>
</dbReference>
<dbReference type="GO" id="GO:0005975">
    <property type="term" value="P:carbohydrate metabolic process"/>
    <property type="evidence" value="ECO:0007669"/>
    <property type="project" value="InterPro"/>
</dbReference>
<evidence type="ECO:0000256" key="2">
    <source>
        <dbReference type="ARBA" id="ARBA00023235"/>
    </source>
</evidence>
<dbReference type="InterPro" id="IPR011060">
    <property type="entry name" value="RibuloseP-bd_barrel"/>
</dbReference>
<dbReference type="GO" id="GO:0046872">
    <property type="term" value="F:metal ion binding"/>
    <property type="evidence" value="ECO:0007669"/>
    <property type="project" value="UniProtKB-KW"/>
</dbReference>
<protein>
    <recommendedName>
        <fullName evidence="5">Ribulose-phosphate 3-epimerase</fullName>
    </recommendedName>
</protein>
<keyword evidence="2" id="KW-0413">Isomerase</keyword>
<dbReference type="InterPro" id="IPR000056">
    <property type="entry name" value="Ribul_P_3_epim-like"/>
</dbReference>
<proteinExistence type="predicted"/>
<name>A0A1F6C361_9BACT</name>
<dbReference type="EMBL" id="MFKP01000034">
    <property type="protein sequence ID" value="OGG43646.1"/>
    <property type="molecule type" value="Genomic_DNA"/>
</dbReference>
<evidence type="ECO:0000313" key="4">
    <source>
        <dbReference type="Proteomes" id="UP000178249"/>
    </source>
</evidence>